<dbReference type="AlphaFoldDB" id="A0A2G1QP44"/>
<dbReference type="OrthoDB" id="466056at2"/>
<dbReference type="RefSeq" id="WP_099306308.1">
    <property type="nucleotide sequence ID" value="NZ_PDVP01000005.1"/>
</dbReference>
<feature type="compositionally biased region" description="Basic and acidic residues" evidence="1">
    <location>
        <begin position="7"/>
        <end position="25"/>
    </location>
</feature>
<name>A0A2G1QP44_9HYPH</name>
<reference evidence="3 4" key="1">
    <citation type="submission" date="2017-10" db="EMBL/GenBank/DDBJ databases">
        <title>Sedimentibacterium mangrovi gen. nov., sp. nov., a novel member of family Phyllobacteriacea isolated from mangrove sediment.</title>
        <authorList>
            <person name="Liao H."/>
            <person name="Tian Y."/>
        </authorList>
    </citation>
    <scope>NUCLEOTIDE SEQUENCE [LARGE SCALE GENOMIC DNA]</scope>
    <source>
        <strain evidence="3 4">X9-2-2</strain>
    </source>
</reference>
<evidence type="ECO:0000256" key="2">
    <source>
        <dbReference type="SAM" id="Phobius"/>
    </source>
</evidence>
<comment type="caution">
    <text evidence="3">The sequence shown here is derived from an EMBL/GenBank/DDBJ whole genome shotgun (WGS) entry which is preliminary data.</text>
</comment>
<keyword evidence="2" id="KW-1133">Transmembrane helix</keyword>
<accession>A0A2G1QP44</accession>
<evidence type="ECO:0000313" key="3">
    <source>
        <dbReference type="EMBL" id="PHP66988.1"/>
    </source>
</evidence>
<keyword evidence="2" id="KW-0812">Transmembrane</keyword>
<organism evidence="3 4">
    <name type="scientific">Zhengella mangrovi</name>
    <dbReference type="NCBI Taxonomy" id="1982044"/>
    <lineage>
        <taxon>Bacteria</taxon>
        <taxon>Pseudomonadati</taxon>
        <taxon>Pseudomonadota</taxon>
        <taxon>Alphaproteobacteria</taxon>
        <taxon>Hyphomicrobiales</taxon>
        <taxon>Notoacmeibacteraceae</taxon>
        <taxon>Zhengella</taxon>
    </lineage>
</organism>
<proteinExistence type="predicted"/>
<gene>
    <name evidence="3" type="ORF">CSC94_10545</name>
</gene>
<keyword evidence="4" id="KW-1185">Reference proteome</keyword>
<evidence type="ECO:0000256" key="1">
    <source>
        <dbReference type="SAM" id="MobiDB-lite"/>
    </source>
</evidence>
<evidence type="ECO:0000313" key="4">
    <source>
        <dbReference type="Proteomes" id="UP000221168"/>
    </source>
</evidence>
<keyword evidence="2" id="KW-0472">Membrane</keyword>
<dbReference type="Pfam" id="PF09527">
    <property type="entry name" value="ATPase_gene1"/>
    <property type="match status" value="1"/>
</dbReference>
<dbReference type="Proteomes" id="UP000221168">
    <property type="component" value="Unassembled WGS sequence"/>
</dbReference>
<feature type="region of interest" description="Disordered" evidence="1">
    <location>
        <begin position="1"/>
        <end position="33"/>
    </location>
</feature>
<feature type="transmembrane region" description="Helical" evidence="2">
    <location>
        <begin position="67"/>
        <end position="87"/>
    </location>
</feature>
<dbReference type="EMBL" id="PDVP01000005">
    <property type="protein sequence ID" value="PHP66988.1"/>
    <property type="molecule type" value="Genomic_DNA"/>
</dbReference>
<protein>
    <submittedName>
        <fullName evidence="3">ATP synthase subunit</fullName>
    </submittedName>
</protein>
<sequence length="95" mass="10622">MMEQDSEQDRLDEEARKAAGREDLRRRHPEPSLGSRLGQVGVLGWIIVLPLLGCMLAGRWLDRHLGTGMLLTGALTAIGASIGLWLAMRWMKEQK</sequence>
<feature type="transmembrane region" description="Helical" evidence="2">
    <location>
        <begin position="42"/>
        <end position="61"/>
    </location>
</feature>
<dbReference type="InterPro" id="IPR032820">
    <property type="entry name" value="ATPase_put"/>
</dbReference>